<evidence type="ECO:0000313" key="1">
    <source>
        <dbReference type="EMBL" id="MFM9328073.1"/>
    </source>
</evidence>
<dbReference type="EMBL" id="JBJURJ010000004">
    <property type="protein sequence ID" value="MFM9328073.1"/>
    <property type="molecule type" value="Genomic_DNA"/>
</dbReference>
<keyword evidence="2" id="KW-1185">Reference proteome</keyword>
<dbReference type="Proteomes" id="UP001631969">
    <property type="component" value="Unassembled WGS sequence"/>
</dbReference>
<sequence>MFKANKRFLTSCRAALLIAAILMLPSTSFAAPSVAPDASADLISSRDTVVLTVNVGSGPGELGYSIQEGGKEGPEAFTVNADHSILIADNVHKRINVYKDGSFAFDIAIPYSHYIRSLAVGEDKVYLMDTDKGSIFITSLDGNLLQEVPAPAGVDGYAMEKLYKDSAGKVWLSANQTSYPVGIPGEALSAADTAGISESSKLPAAMKKDLKTAQISRNGVNIEVSASELLGSVNVLHADQNNTLYVDLFDQVDTPKVRGEYTVRKYAGNSLTAVAPIDLSSYYFTPNQMIELTANGDLYQILCLKDQVQITKKAFVPSASFKSQLPQIKAKALKDEAAEELQAKAITLASNAPNTRDTTQTKANSMSSLTWTYNAANKVNPNSSKVTTPDYLVSAATGSTQTGIPYAWGGNDGLTTYSSSSWTSFADAMSKGKFAGNVNTDTTGYQSGTAGLDCSGFVGSAAGFTSKLSTTNLASSTYTYSIAASARQIYDIYVNSGSHVLFYVGVNGSSINTREATTTGDDKTKAYSRTTAYLSSEGYVLRRFNGW</sequence>
<gene>
    <name evidence="1" type="ORF">ACI1P1_07240</name>
</gene>
<organism evidence="1 2">
    <name type="scientific">Paenibacillus mesotrionivorans</name>
    <dbReference type="NCBI Taxonomy" id="3160968"/>
    <lineage>
        <taxon>Bacteria</taxon>
        <taxon>Bacillati</taxon>
        <taxon>Bacillota</taxon>
        <taxon>Bacilli</taxon>
        <taxon>Bacillales</taxon>
        <taxon>Paenibacillaceae</taxon>
        <taxon>Paenibacillus</taxon>
    </lineage>
</organism>
<protein>
    <submittedName>
        <fullName evidence="1">Uncharacterized protein</fullName>
    </submittedName>
</protein>
<comment type="caution">
    <text evidence="1">The sequence shown here is derived from an EMBL/GenBank/DDBJ whole genome shotgun (WGS) entry which is preliminary data.</text>
</comment>
<name>A0ACC7NTU7_9BACL</name>
<reference evidence="1" key="1">
    <citation type="submission" date="2024-12" db="EMBL/GenBank/DDBJ databases">
        <authorList>
            <person name="Wu N."/>
        </authorList>
    </citation>
    <scope>NUCLEOTIDE SEQUENCE</scope>
    <source>
        <strain evidence="1">P15</strain>
    </source>
</reference>
<evidence type="ECO:0000313" key="2">
    <source>
        <dbReference type="Proteomes" id="UP001631969"/>
    </source>
</evidence>
<proteinExistence type="predicted"/>
<accession>A0ACC7NTU7</accession>